<organism evidence="14 15">
    <name type="scientific">Nocardiopsis changdeensis</name>
    <dbReference type="NCBI Taxonomy" id="2831969"/>
    <lineage>
        <taxon>Bacteria</taxon>
        <taxon>Bacillati</taxon>
        <taxon>Actinomycetota</taxon>
        <taxon>Actinomycetes</taxon>
        <taxon>Streptosporangiales</taxon>
        <taxon>Nocardiopsidaceae</taxon>
        <taxon>Nocardiopsis</taxon>
    </lineage>
</organism>
<dbReference type="InterPro" id="IPR003661">
    <property type="entry name" value="HisK_dim/P_dom"/>
</dbReference>
<name>A0ABX8BS68_9ACTN</name>
<evidence type="ECO:0000256" key="4">
    <source>
        <dbReference type="ARBA" id="ARBA00022553"/>
    </source>
</evidence>
<dbReference type="InterPro" id="IPR036890">
    <property type="entry name" value="HATPase_C_sf"/>
</dbReference>
<keyword evidence="7 14" id="KW-0418">Kinase</keyword>
<dbReference type="InterPro" id="IPR003594">
    <property type="entry name" value="HATPase_dom"/>
</dbReference>
<dbReference type="EC" id="2.7.13.3" evidence="3"/>
<protein>
    <recommendedName>
        <fullName evidence="3">histidine kinase</fullName>
        <ecNumber evidence="3">2.7.13.3</ecNumber>
    </recommendedName>
</protein>
<evidence type="ECO:0000256" key="9">
    <source>
        <dbReference type="ARBA" id="ARBA00023012"/>
    </source>
</evidence>
<dbReference type="Proteomes" id="UP000676079">
    <property type="component" value="Chromosome"/>
</dbReference>
<dbReference type="PROSITE" id="PS50885">
    <property type="entry name" value="HAMP"/>
    <property type="match status" value="1"/>
</dbReference>
<dbReference type="PROSITE" id="PS50109">
    <property type="entry name" value="HIS_KIN"/>
    <property type="match status" value="1"/>
</dbReference>
<feature type="region of interest" description="Disordered" evidence="11">
    <location>
        <begin position="51"/>
        <end position="107"/>
    </location>
</feature>
<dbReference type="SMART" id="SM00387">
    <property type="entry name" value="HATPase_c"/>
    <property type="match status" value="1"/>
</dbReference>
<dbReference type="Pfam" id="PF00672">
    <property type="entry name" value="HAMP"/>
    <property type="match status" value="1"/>
</dbReference>
<keyword evidence="10" id="KW-0472">Membrane</keyword>
<keyword evidence="6" id="KW-0812">Transmembrane</keyword>
<comment type="subcellular location">
    <subcellularLocation>
        <location evidence="2">Cell membrane</location>
    </subcellularLocation>
</comment>
<keyword evidence="9" id="KW-0902">Two-component regulatory system</keyword>
<accession>A0ABX8BS68</accession>
<dbReference type="CDD" id="cd00082">
    <property type="entry name" value="HisKA"/>
    <property type="match status" value="1"/>
</dbReference>
<dbReference type="Gene3D" id="1.10.287.130">
    <property type="match status" value="1"/>
</dbReference>
<dbReference type="Gene3D" id="3.30.565.10">
    <property type="entry name" value="Histidine kinase-like ATPase, C-terminal domain"/>
    <property type="match status" value="1"/>
</dbReference>
<dbReference type="SMART" id="SM00388">
    <property type="entry name" value="HisKA"/>
    <property type="match status" value="1"/>
</dbReference>
<proteinExistence type="predicted"/>
<dbReference type="PANTHER" id="PTHR45436">
    <property type="entry name" value="SENSOR HISTIDINE KINASE YKOH"/>
    <property type="match status" value="1"/>
</dbReference>
<dbReference type="RefSeq" id="WP_220560329.1">
    <property type="nucleotide sequence ID" value="NZ_CP074133.1"/>
</dbReference>
<dbReference type="Pfam" id="PF00512">
    <property type="entry name" value="HisKA"/>
    <property type="match status" value="1"/>
</dbReference>
<dbReference type="InterPro" id="IPR003660">
    <property type="entry name" value="HAMP_dom"/>
</dbReference>
<evidence type="ECO:0000256" key="5">
    <source>
        <dbReference type="ARBA" id="ARBA00022679"/>
    </source>
</evidence>
<evidence type="ECO:0000313" key="15">
    <source>
        <dbReference type="Proteomes" id="UP000676079"/>
    </source>
</evidence>
<dbReference type="InterPro" id="IPR036097">
    <property type="entry name" value="HisK_dim/P_sf"/>
</dbReference>
<evidence type="ECO:0000256" key="6">
    <source>
        <dbReference type="ARBA" id="ARBA00022692"/>
    </source>
</evidence>
<evidence type="ECO:0000256" key="1">
    <source>
        <dbReference type="ARBA" id="ARBA00000085"/>
    </source>
</evidence>
<dbReference type="CDD" id="cd06225">
    <property type="entry name" value="HAMP"/>
    <property type="match status" value="1"/>
</dbReference>
<dbReference type="PRINTS" id="PR00344">
    <property type="entry name" value="BCTRLSENSOR"/>
</dbReference>
<dbReference type="CDD" id="cd00075">
    <property type="entry name" value="HATPase"/>
    <property type="match status" value="1"/>
</dbReference>
<evidence type="ECO:0000313" key="14">
    <source>
        <dbReference type="EMBL" id="QUX24867.1"/>
    </source>
</evidence>
<feature type="domain" description="Histidine kinase" evidence="12">
    <location>
        <begin position="252"/>
        <end position="484"/>
    </location>
</feature>
<reference evidence="14 15" key="1">
    <citation type="submission" date="2021-05" db="EMBL/GenBank/DDBJ databases">
        <title>Direct Submission.</title>
        <authorList>
            <person name="Li K."/>
            <person name="Gao J."/>
        </authorList>
    </citation>
    <scope>NUCLEOTIDE SEQUENCE [LARGE SCALE GENOMIC DNA]</scope>
    <source>
        <strain evidence="14 15">Mg02</strain>
    </source>
</reference>
<keyword evidence="8" id="KW-1133">Transmembrane helix</keyword>
<dbReference type="InterPro" id="IPR050428">
    <property type="entry name" value="TCS_sensor_his_kinase"/>
</dbReference>
<evidence type="ECO:0000256" key="10">
    <source>
        <dbReference type="ARBA" id="ARBA00023136"/>
    </source>
</evidence>
<dbReference type="SUPFAM" id="SSF55874">
    <property type="entry name" value="ATPase domain of HSP90 chaperone/DNA topoisomerase II/histidine kinase"/>
    <property type="match status" value="1"/>
</dbReference>
<evidence type="ECO:0000256" key="3">
    <source>
        <dbReference type="ARBA" id="ARBA00012438"/>
    </source>
</evidence>
<dbReference type="SUPFAM" id="SSF158472">
    <property type="entry name" value="HAMP domain-like"/>
    <property type="match status" value="1"/>
</dbReference>
<evidence type="ECO:0000256" key="2">
    <source>
        <dbReference type="ARBA" id="ARBA00004236"/>
    </source>
</evidence>
<dbReference type="Gene3D" id="6.10.340.10">
    <property type="match status" value="1"/>
</dbReference>
<dbReference type="Pfam" id="PF02518">
    <property type="entry name" value="HATPase_c"/>
    <property type="match status" value="1"/>
</dbReference>
<keyword evidence="15" id="KW-1185">Reference proteome</keyword>
<dbReference type="SUPFAM" id="SSF47384">
    <property type="entry name" value="Homodimeric domain of signal transducing histidine kinase"/>
    <property type="match status" value="1"/>
</dbReference>
<dbReference type="EMBL" id="CP074133">
    <property type="protein sequence ID" value="QUX24867.1"/>
    <property type="molecule type" value="Genomic_DNA"/>
</dbReference>
<dbReference type="InterPro" id="IPR005467">
    <property type="entry name" value="His_kinase_dom"/>
</dbReference>
<dbReference type="GO" id="GO:0016301">
    <property type="term" value="F:kinase activity"/>
    <property type="evidence" value="ECO:0007669"/>
    <property type="project" value="UniProtKB-KW"/>
</dbReference>
<gene>
    <name evidence="14" type="ORF">KGD84_11725</name>
</gene>
<keyword evidence="4" id="KW-0597">Phosphoprotein</keyword>
<evidence type="ECO:0000256" key="7">
    <source>
        <dbReference type="ARBA" id="ARBA00022777"/>
    </source>
</evidence>
<evidence type="ECO:0000256" key="8">
    <source>
        <dbReference type="ARBA" id="ARBA00022989"/>
    </source>
</evidence>
<feature type="domain" description="HAMP" evidence="13">
    <location>
        <begin position="184"/>
        <end position="237"/>
    </location>
</feature>
<evidence type="ECO:0000259" key="13">
    <source>
        <dbReference type="PROSITE" id="PS50885"/>
    </source>
</evidence>
<sequence>MRRPRSLRGGITLAVLALVALGLVVSGAAGVLLLHRALVQEVDHRLRGLAAAEAPPRSDGFPPEEAGHRPPPLPTDLRSLSVSADGEVTRSSGQSSGDEGLPDVSGVGAEGLRERAGVPFTLPDTGGGDDWRVLATAREDGGAAVVAQSLGGVGTTVRTLVLIEVSVGAVILTALGVGATAVVHRRLRPLREMEETARAIAGGDLDRRVPRDGAAAEVDRVGEALNTMLGELSRALAERDRSAATTRRFVADASHELRTPLSSIRGFAELYRQGRDRGVVAGDERGDGWVARIEGEAERMGALVDDLLVLSRFDEEPALERADVELGAIAREVAAAVSARAPRAPVRVEAAVPVRAVGDPGRLRQVLENLVGNAVAHTPEGTPVLVRVDRGPVPEGGAPARAGELPPEVAEVAVVTVADEGPGIAAADLPFVFDRFYRAPGPRGPGAGLGLAIVAALVGAHQGVVTADSGPEGGTVFTVLLPLG</sequence>
<dbReference type="InterPro" id="IPR004358">
    <property type="entry name" value="Sig_transdc_His_kin-like_C"/>
</dbReference>
<evidence type="ECO:0000259" key="12">
    <source>
        <dbReference type="PROSITE" id="PS50109"/>
    </source>
</evidence>
<keyword evidence="5" id="KW-0808">Transferase</keyword>
<dbReference type="SMART" id="SM00304">
    <property type="entry name" value="HAMP"/>
    <property type="match status" value="1"/>
</dbReference>
<evidence type="ECO:0000256" key="11">
    <source>
        <dbReference type="SAM" id="MobiDB-lite"/>
    </source>
</evidence>
<comment type="catalytic activity">
    <reaction evidence="1">
        <text>ATP + protein L-histidine = ADP + protein N-phospho-L-histidine.</text>
        <dbReference type="EC" id="2.7.13.3"/>
    </reaction>
</comment>
<dbReference type="PANTHER" id="PTHR45436:SF5">
    <property type="entry name" value="SENSOR HISTIDINE KINASE TRCS"/>
    <property type="match status" value="1"/>
</dbReference>